<protein>
    <submittedName>
        <fullName evidence="1">Uncharacterized protein</fullName>
    </submittedName>
</protein>
<evidence type="ECO:0000313" key="2">
    <source>
        <dbReference type="Proteomes" id="UP000886595"/>
    </source>
</evidence>
<gene>
    <name evidence="1" type="ORF">Bca52824_096480</name>
</gene>
<dbReference type="AlphaFoldDB" id="A0A8X7TIJ1"/>
<evidence type="ECO:0000313" key="1">
    <source>
        <dbReference type="EMBL" id="KAG2241536.1"/>
    </source>
</evidence>
<name>A0A8X7TIJ1_BRACI</name>
<dbReference type="EMBL" id="JAAMPC010000926">
    <property type="protein sequence ID" value="KAG2241536.1"/>
    <property type="molecule type" value="Genomic_DNA"/>
</dbReference>
<dbReference type="Proteomes" id="UP000886595">
    <property type="component" value="Unassembled WGS sequence"/>
</dbReference>
<comment type="caution">
    <text evidence="1">The sequence shown here is derived from an EMBL/GenBank/DDBJ whole genome shotgun (WGS) entry which is preliminary data.</text>
</comment>
<accession>A0A8X7TIJ1</accession>
<sequence>MVESSNTTSSSTRFEEHRTHEIAGYSLLCNSLGYLDFFRPHPPRRLPQQPSRLTLLRHLSSNTKHRQSRHGLLLNGDLAIVVNFTNPSKKSDVDFSYVMFELFFYNTLIATERIEPFIVPKGMSMFTSFHLLSSQERFMHARTSGRL</sequence>
<organism evidence="1 2">
    <name type="scientific">Brassica carinata</name>
    <name type="common">Ethiopian mustard</name>
    <name type="synonym">Abyssinian cabbage</name>
    <dbReference type="NCBI Taxonomy" id="52824"/>
    <lineage>
        <taxon>Eukaryota</taxon>
        <taxon>Viridiplantae</taxon>
        <taxon>Streptophyta</taxon>
        <taxon>Embryophyta</taxon>
        <taxon>Tracheophyta</taxon>
        <taxon>Spermatophyta</taxon>
        <taxon>Magnoliopsida</taxon>
        <taxon>eudicotyledons</taxon>
        <taxon>Gunneridae</taxon>
        <taxon>Pentapetalae</taxon>
        <taxon>rosids</taxon>
        <taxon>malvids</taxon>
        <taxon>Brassicales</taxon>
        <taxon>Brassicaceae</taxon>
        <taxon>Brassiceae</taxon>
        <taxon>Brassica</taxon>
    </lineage>
</organism>
<keyword evidence="2" id="KW-1185">Reference proteome</keyword>
<dbReference type="OrthoDB" id="1924574at2759"/>
<reference evidence="1 2" key="1">
    <citation type="submission" date="2020-02" db="EMBL/GenBank/DDBJ databases">
        <authorList>
            <person name="Ma Q."/>
            <person name="Huang Y."/>
            <person name="Song X."/>
            <person name="Pei D."/>
        </authorList>
    </citation>
    <scope>NUCLEOTIDE SEQUENCE [LARGE SCALE GENOMIC DNA]</scope>
    <source>
        <strain evidence="1">Sxm20200214</strain>
        <tissue evidence="1">Leaf</tissue>
    </source>
</reference>
<proteinExistence type="predicted"/>